<dbReference type="Proteomes" id="UP000054771">
    <property type="component" value="Unassembled WGS sequence"/>
</dbReference>
<dbReference type="EMBL" id="CDMC01000004">
    <property type="protein sequence ID" value="CEL04285.1"/>
    <property type="molecule type" value="Genomic_DNA"/>
</dbReference>
<organism evidence="1 2">
    <name type="scientific">Aspergillus calidoustus</name>
    <dbReference type="NCBI Taxonomy" id="454130"/>
    <lineage>
        <taxon>Eukaryota</taxon>
        <taxon>Fungi</taxon>
        <taxon>Dikarya</taxon>
        <taxon>Ascomycota</taxon>
        <taxon>Pezizomycotina</taxon>
        <taxon>Eurotiomycetes</taxon>
        <taxon>Eurotiomycetidae</taxon>
        <taxon>Eurotiales</taxon>
        <taxon>Aspergillaceae</taxon>
        <taxon>Aspergillus</taxon>
        <taxon>Aspergillus subgen. Nidulantes</taxon>
    </lineage>
</organism>
<keyword evidence="2" id="KW-1185">Reference proteome</keyword>
<evidence type="ECO:0000313" key="1">
    <source>
        <dbReference type="EMBL" id="CEL04285.1"/>
    </source>
</evidence>
<sequence length="93" mass="10131">MGVISYTQVLIICILYSMSNRENSLYISESGSLMAAAFCPIWRNSPLSSGVKLAYEHALFASSSYSARRIATNSPSIASCTCMHNTPVSHHLL</sequence>
<name>A0A0U5G029_ASPCI</name>
<dbReference type="AlphaFoldDB" id="A0A0U5G029"/>
<evidence type="ECO:0000313" key="2">
    <source>
        <dbReference type="Proteomes" id="UP000054771"/>
    </source>
</evidence>
<proteinExistence type="predicted"/>
<gene>
    <name evidence="1" type="ORF">ASPCAL05415</name>
</gene>
<protein>
    <submittedName>
        <fullName evidence="1">Uncharacterized protein</fullName>
    </submittedName>
</protein>
<reference evidence="2" key="1">
    <citation type="journal article" date="2016" name="Genome Announc.">
        <title>Draft genome sequences of fungus Aspergillus calidoustus.</title>
        <authorList>
            <person name="Horn F."/>
            <person name="Linde J."/>
            <person name="Mattern D.J."/>
            <person name="Walther G."/>
            <person name="Guthke R."/>
            <person name="Scherlach K."/>
            <person name="Martin K."/>
            <person name="Brakhage A.A."/>
            <person name="Petzke L."/>
            <person name="Valiante V."/>
        </authorList>
    </citation>
    <scope>NUCLEOTIDE SEQUENCE [LARGE SCALE GENOMIC DNA]</scope>
    <source>
        <strain evidence="2">SF006504</strain>
    </source>
</reference>
<accession>A0A0U5G029</accession>